<keyword evidence="2" id="KW-1185">Reference proteome</keyword>
<sequence>MIVMSNLPTVRVVGTEAATPLVAFIINLGFSTGFSSNSTRPSTGRIASRLVTTTLADSIRDVAIVSLICTDSDVSMTIFASYVVNTEAIASSGARLSTMISASSNAVNFFTEYFMFQSPYYDGRKVLQTVGISG</sequence>
<organism evidence="1 2">
    <name type="scientific">Aristaeella hokkaidonensis</name>
    <dbReference type="NCBI Taxonomy" id="3046382"/>
    <lineage>
        <taxon>Bacteria</taxon>
        <taxon>Bacillati</taxon>
        <taxon>Bacillota</taxon>
        <taxon>Clostridia</taxon>
        <taxon>Eubacteriales</taxon>
        <taxon>Aristaeellaceae</taxon>
        <taxon>Aristaeella</taxon>
    </lineage>
</organism>
<gene>
    <name evidence="1" type="ORF">JYE49_14465</name>
</gene>
<name>A0AC61MWB0_9FIRM</name>
<reference evidence="1" key="1">
    <citation type="submission" date="2021-01" db="EMBL/GenBank/DDBJ databases">
        <title>Complete genome sequence of Clostridiales bacterium R-7.</title>
        <authorList>
            <person name="Mahoney-Kurpe S.C."/>
            <person name="Palevich N."/>
            <person name="Koike S."/>
            <person name="Moon C.D."/>
            <person name="Attwood G.T."/>
        </authorList>
    </citation>
    <scope>NUCLEOTIDE SEQUENCE</scope>
    <source>
        <strain evidence="1">R-7</strain>
    </source>
</reference>
<dbReference type="Proteomes" id="UP000682782">
    <property type="component" value="Chromosome"/>
</dbReference>
<dbReference type="EMBL" id="CP068393">
    <property type="protein sequence ID" value="QUC67014.1"/>
    <property type="molecule type" value="Genomic_DNA"/>
</dbReference>
<protein>
    <submittedName>
        <fullName evidence="1">Uncharacterized protein</fullName>
    </submittedName>
</protein>
<accession>A0AC61MWB0</accession>
<evidence type="ECO:0000313" key="1">
    <source>
        <dbReference type="EMBL" id="QUC67014.1"/>
    </source>
</evidence>
<evidence type="ECO:0000313" key="2">
    <source>
        <dbReference type="Proteomes" id="UP000682782"/>
    </source>
</evidence>
<proteinExistence type="predicted"/>